<gene>
    <name evidence="6" type="ORF">VSVS05_03323</name>
</gene>
<dbReference type="Proteomes" id="UP000092528">
    <property type="component" value="Chromosome 2"/>
</dbReference>
<evidence type="ECO:0000256" key="3">
    <source>
        <dbReference type="ARBA" id="ARBA00023125"/>
    </source>
</evidence>
<evidence type="ECO:0000313" key="7">
    <source>
        <dbReference type="Proteomes" id="UP000092528"/>
    </source>
</evidence>
<evidence type="ECO:0000256" key="1">
    <source>
        <dbReference type="ARBA" id="ARBA00009437"/>
    </source>
</evidence>
<dbReference type="InterPro" id="IPR000847">
    <property type="entry name" value="LysR_HTH_N"/>
</dbReference>
<proteinExistence type="inferred from homology"/>
<accession>A0A1C7FEL6</accession>
<dbReference type="InterPro" id="IPR036388">
    <property type="entry name" value="WH-like_DNA-bd_sf"/>
</dbReference>
<keyword evidence="7" id="KW-1185">Reference proteome</keyword>
<evidence type="ECO:0000256" key="4">
    <source>
        <dbReference type="ARBA" id="ARBA00023163"/>
    </source>
</evidence>
<keyword evidence="3" id="KW-0238">DNA-binding</keyword>
<dbReference type="InterPro" id="IPR036390">
    <property type="entry name" value="WH_DNA-bd_sf"/>
</dbReference>
<dbReference type="PRINTS" id="PR00039">
    <property type="entry name" value="HTHLYSR"/>
</dbReference>
<dbReference type="PANTHER" id="PTHR30118:SF7">
    <property type="entry name" value="TRANSCRIPTIONAL REGULATOR LYSR FAMILY"/>
    <property type="match status" value="1"/>
</dbReference>
<evidence type="ECO:0000256" key="2">
    <source>
        <dbReference type="ARBA" id="ARBA00023015"/>
    </source>
</evidence>
<dbReference type="GO" id="GO:0003677">
    <property type="term" value="F:DNA binding"/>
    <property type="evidence" value="ECO:0007669"/>
    <property type="project" value="UniProtKB-KW"/>
</dbReference>
<dbReference type="Gene3D" id="1.10.10.10">
    <property type="entry name" value="Winged helix-like DNA-binding domain superfamily/Winged helix DNA-binding domain"/>
    <property type="match status" value="1"/>
</dbReference>
<organism evidence="6 7">
    <name type="scientific">Vibrio scophthalmi</name>
    <dbReference type="NCBI Taxonomy" id="45658"/>
    <lineage>
        <taxon>Bacteria</taxon>
        <taxon>Pseudomonadati</taxon>
        <taxon>Pseudomonadota</taxon>
        <taxon>Gammaproteobacteria</taxon>
        <taxon>Vibrionales</taxon>
        <taxon>Vibrionaceae</taxon>
        <taxon>Vibrio</taxon>
    </lineage>
</organism>
<dbReference type="STRING" id="45658.VSVS12_03951"/>
<dbReference type="AlphaFoldDB" id="A0A1C7FEL6"/>
<dbReference type="InterPro" id="IPR005119">
    <property type="entry name" value="LysR_subst-bd"/>
</dbReference>
<dbReference type="GO" id="GO:0003700">
    <property type="term" value="F:DNA-binding transcription factor activity"/>
    <property type="evidence" value="ECO:0007669"/>
    <property type="project" value="InterPro"/>
</dbReference>
<keyword evidence="4" id="KW-0804">Transcription</keyword>
<sequence>MQYDYNLLKLILVLNDTRQTVAAAKVLRVSQPTVSVMLKKLRDQFDDELFVRDKTQLRPTAKCLKLIELIPNLVEQLDGLYALDKSWAIGDLKGEVQLMFPPTMMRWLAAPLITKLAQAAPNLTIDCRCWSEDALNKLESNSACWGVGYLPMDTNKTLIEKPLGYDKFELIMRRDHPLSESNLAQLRRYPLCINLIPGYIELSKAEMLIKKYGLNKQISLRSSDMALMLDVVEQSDFICIASTKCRSSLSEAFRCEPLPLELFKDTFRRSFSLFTHLKNKHDPLTNWLHSQIELIISHEQYDY</sequence>
<dbReference type="InterPro" id="IPR050389">
    <property type="entry name" value="LysR-type_TF"/>
</dbReference>
<name>A0A1C7FEL6_9VIBR</name>
<dbReference type="PANTHER" id="PTHR30118">
    <property type="entry name" value="HTH-TYPE TRANSCRIPTIONAL REGULATOR LEUO-RELATED"/>
    <property type="match status" value="1"/>
</dbReference>
<dbReference type="EMBL" id="CP016415">
    <property type="protein sequence ID" value="ANU38361.1"/>
    <property type="molecule type" value="Genomic_DNA"/>
</dbReference>
<feature type="domain" description="HTH lysR-type" evidence="5">
    <location>
        <begin position="1"/>
        <end position="60"/>
    </location>
</feature>
<evidence type="ECO:0000259" key="5">
    <source>
        <dbReference type="PROSITE" id="PS50931"/>
    </source>
</evidence>
<evidence type="ECO:0000313" key="6">
    <source>
        <dbReference type="EMBL" id="ANU38361.1"/>
    </source>
</evidence>
<dbReference type="Pfam" id="PF03466">
    <property type="entry name" value="LysR_substrate"/>
    <property type="match status" value="1"/>
</dbReference>
<dbReference type="SUPFAM" id="SSF46785">
    <property type="entry name" value="Winged helix' DNA-binding domain"/>
    <property type="match status" value="1"/>
</dbReference>
<dbReference type="Gene3D" id="3.40.190.10">
    <property type="entry name" value="Periplasmic binding protein-like II"/>
    <property type="match status" value="2"/>
</dbReference>
<keyword evidence="2" id="KW-0805">Transcription regulation</keyword>
<dbReference type="PROSITE" id="PS50931">
    <property type="entry name" value="HTH_LYSR"/>
    <property type="match status" value="1"/>
</dbReference>
<comment type="similarity">
    <text evidence="1">Belongs to the LysR transcriptional regulatory family.</text>
</comment>
<reference evidence="6 7" key="1">
    <citation type="submission" date="2016-07" db="EMBL/GenBank/DDBJ databases">
        <title>Genome sequencing of Vibrio scophthalmi strain VS-05, an isolated from Paralichthys olivaceus.</title>
        <authorList>
            <person name="Han H.-J."/>
        </authorList>
    </citation>
    <scope>NUCLEOTIDE SEQUENCE [LARGE SCALE GENOMIC DNA]</scope>
    <source>
        <strain evidence="6 7">VS-05</strain>
    </source>
</reference>
<dbReference type="SUPFAM" id="SSF53850">
    <property type="entry name" value="Periplasmic binding protein-like II"/>
    <property type="match status" value="1"/>
</dbReference>
<protein>
    <recommendedName>
        <fullName evidence="5">HTH lysR-type domain-containing protein</fullName>
    </recommendedName>
</protein>
<dbReference type="Pfam" id="PF00126">
    <property type="entry name" value="HTH_1"/>
    <property type="match status" value="1"/>
</dbReference>